<feature type="transmembrane region" description="Helical" evidence="2">
    <location>
        <begin position="29"/>
        <end position="48"/>
    </location>
</feature>
<keyword evidence="2" id="KW-0472">Membrane</keyword>
<feature type="compositionally biased region" description="Low complexity" evidence="1">
    <location>
        <begin position="475"/>
        <end position="489"/>
    </location>
</feature>
<dbReference type="InterPro" id="IPR035185">
    <property type="entry name" value="DUF5305"/>
</dbReference>
<evidence type="ECO:0000313" key="4">
    <source>
        <dbReference type="Proteomes" id="UP000007954"/>
    </source>
</evidence>
<sequence>MSKQSPDESNGQEESVSIIRIRHTLAENAAVVILLFLIIAAVGGYLTYTTHVEPGVAEEQRTVSTWSRTATFAHGATVTGENPVYDVGRRLSEQRAYFPRIQRVVSGEYDVSYDASSGGSTEVQTELQLLVQGRSDQTVLWGSSSALSETTVTDVTPGATTTVEYQFNINQTRLQIEQVEETFGDVPGEPVVIVRANTQITGEVNGRVIDRQYTDDLRLIPEGDAFRVSDPGELTNSTTRTQTIQVQREYSALRRIGGPALTGSGVIFALSFGFARYRRLIAPTDDELDAVSRDVYDEWLSHGTLPDSIDPDGSDIVELQTLVDLVDVAADTGGRVLYDPTQDCYTTPGQQYNYVCWPPIHAYNKATIDEETTDDDPPQPSRPEPENQENTTIPTNVSDDSSVSTVDTPDTSDEDIDKGEAETEAESGIFTSIRSRWNQWRGDNDTEKNSTEEHDQDNSSINNDTNDDDGHSHDSISSSTEASQQSQDSSSEKPRFTDDVEDDISEAKEESETGTESIDDVDNRANDEDISE</sequence>
<dbReference type="KEGG" id="hwc:Hqrw_1703"/>
<feature type="region of interest" description="Disordered" evidence="1">
    <location>
        <begin position="370"/>
        <end position="532"/>
    </location>
</feature>
<feature type="compositionally biased region" description="Polar residues" evidence="1">
    <location>
        <begin position="429"/>
        <end position="438"/>
    </location>
</feature>
<evidence type="ECO:0000256" key="2">
    <source>
        <dbReference type="SAM" id="Phobius"/>
    </source>
</evidence>
<dbReference type="AlphaFoldDB" id="G0LGT5"/>
<dbReference type="EMBL" id="FR746099">
    <property type="protein sequence ID" value="CCC39637.1"/>
    <property type="molecule type" value="Genomic_DNA"/>
</dbReference>
<feature type="compositionally biased region" description="Basic and acidic residues" evidence="1">
    <location>
        <begin position="521"/>
        <end position="532"/>
    </location>
</feature>
<dbReference type="HOGENOM" id="CLU_038446_2_0_2"/>
<keyword evidence="2" id="KW-0812">Transmembrane</keyword>
<evidence type="ECO:0000256" key="1">
    <source>
        <dbReference type="SAM" id="MobiDB-lite"/>
    </source>
</evidence>
<name>G0LGT5_HALWC</name>
<dbReference type="RefSeq" id="WP_014555452.1">
    <property type="nucleotide sequence ID" value="NC_017459.1"/>
</dbReference>
<feature type="compositionally biased region" description="Low complexity" evidence="1">
    <location>
        <begin position="397"/>
        <end position="409"/>
    </location>
</feature>
<feature type="compositionally biased region" description="Acidic residues" evidence="1">
    <location>
        <begin position="410"/>
        <end position="425"/>
    </location>
</feature>
<dbReference type="Proteomes" id="UP000007954">
    <property type="component" value="Chromosome"/>
</dbReference>
<keyword evidence="2" id="KW-1133">Transmembrane helix</keyword>
<gene>
    <name evidence="3" type="ordered locus">Hqrw_1703</name>
</gene>
<dbReference type="Pfam" id="PF17231">
    <property type="entry name" value="DUF5305"/>
    <property type="match status" value="1"/>
</dbReference>
<feature type="compositionally biased region" description="Basic and acidic residues" evidence="1">
    <location>
        <begin position="442"/>
        <end position="457"/>
    </location>
</feature>
<organism evidence="3 4">
    <name type="scientific">Haloquadratum walsbyi (strain DSM 16854 / JCM 12705 / C23)</name>
    <dbReference type="NCBI Taxonomy" id="768065"/>
    <lineage>
        <taxon>Archaea</taxon>
        <taxon>Methanobacteriati</taxon>
        <taxon>Methanobacteriota</taxon>
        <taxon>Stenosarchaea group</taxon>
        <taxon>Halobacteria</taxon>
        <taxon>Halobacteriales</taxon>
        <taxon>Haloferacaceae</taxon>
        <taxon>Haloquadratum</taxon>
    </lineage>
</organism>
<dbReference type="GeneID" id="12446392"/>
<reference evidence="3 4" key="1">
    <citation type="journal article" date="2011" name="PLoS ONE">
        <title>Haloquadratum walsbyi: limited diversity in a global pond.</title>
        <authorList>
            <person name="Dyall-Smith M."/>
            <person name="Pfeiffer F."/>
            <person name="Klee K."/>
            <person name="Palm P."/>
            <person name="Gross K."/>
            <person name="Schuster S.C."/>
            <person name="Rampp M."/>
            <person name="Oesterhelt D."/>
        </authorList>
    </citation>
    <scope>NUCLEOTIDE SEQUENCE [LARGE SCALE GENOMIC DNA]</scope>
    <source>
        <strain evidence="4">DSM 16854 / JCM 12705 / C23</strain>
    </source>
</reference>
<accession>G0LGT5</accession>
<evidence type="ECO:0000313" key="3">
    <source>
        <dbReference type="EMBL" id="CCC39637.1"/>
    </source>
</evidence>
<dbReference type="OrthoDB" id="270764at2157"/>
<protein>
    <submittedName>
        <fullName evidence="3">Uncharacterized protein</fullName>
    </submittedName>
</protein>
<proteinExistence type="predicted"/>